<dbReference type="AlphaFoldDB" id="A0A5C6ETG1"/>
<accession>A0A5C6ETG1</accession>
<comment type="caution">
    <text evidence="1">The sequence shown here is derived from an EMBL/GenBank/DDBJ whole genome shotgun (WGS) entry which is preliminary data.</text>
</comment>
<proteinExistence type="predicted"/>
<dbReference type="EMBL" id="SJPX01000003">
    <property type="protein sequence ID" value="TWU51600.1"/>
    <property type="molecule type" value="Genomic_DNA"/>
</dbReference>
<dbReference type="Proteomes" id="UP000317977">
    <property type="component" value="Unassembled WGS sequence"/>
</dbReference>
<evidence type="ECO:0000313" key="2">
    <source>
        <dbReference type="Proteomes" id="UP000317977"/>
    </source>
</evidence>
<dbReference type="InterPro" id="IPR021986">
    <property type="entry name" value="Spherulin4"/>
</dbReference>
<organism evidence="1 2">
    <name type="scientific">Rubripirellula reticaptiva</name>
    <dbReference type="NCBI Taxonomy" id="2528013"/>
    <lineage>
        <taxon>Bacteria</taxon>
        <taxon>Pseudomonadati</taxon>
        <taxon>Planctomycetota</taxon>
        <taxon>Planctomycetia</taxon>
        <taxon>Pirellulales</taxon>
        <taxon>Pirellulaceae</taxon>
        <taxon>Rubripirellula</taxon>
    </lineage>
</organism>
<evidence type="ECO:0000313" key="1">
    <source>
        <dbReference type="EMBL" id="TWU51600.1"/>
    </source>
</evidence>
<keyword evidence="2" id="KW-1185">Reference proteome</keyword>
<dbReference type="OrthoDB" id="508445at2"/>
<sequence>MTALWAATVDVLVPAYPNPCCDGGANMWSALISTASDPNCNFQLHVIFNPASGPGTSRDGNHVDASGAGPLRDLRGAGGITYGYVATGFGDRSIAVVKA</sequence>
<dbReference type="Pfam" id="PF12138">
    <property type="entry name" value="Spherulin4"/>
    <property type="match status" value="1"/>
</dbReference>
<reference evidence="1 2" key="1">
    <citation type="submission" date="2019-02" db="EMBL/GenBank/DDBJ databases">
        <title>Deep-cultivation of Planctomycetes and their phenomic and genomic characterization uncovers novel biology.</title>
        <authorList>
            <person name="Wiegand S."/>
            <person name="Jogler M."/>
            <person name="Boedeker C."/>
            <person name="Pinto D."/>
            <person name="Vollmers J."/>
            <person name="Rivas-Marin E."/>
            <person name="Kohn T."/>
            <person name="Peeters S.H."/>
            <person name="Heuer A."/>
            <person name="Rast P."/>
            <person name="Oberbeckmann S."/>
            <person name="Bunk B."/>
            <person name="Jeske O."/>
            <person name="Meyerdierks A."/>
            <person name="Storesund J.E."/>
            <person name="Kallscheuer N."/>
            <person name="Luecker S."/>
            <person name="Lage O.M."/>
            <person name="Pohl T."/>
            <person name="Merkel B.J."/>
            <person name="Hornburger P."/>
            <person name="Mueller R.-W."/>
            <person name="Bruemmer F."/>
            <person name="Labrenz M."/>
            <person name="Spormann A.M."/>
            <person name="Op Den Camp H."/>
            <person name="Overmann J."/>
            <person name="Amann R."/>
            <person name="Jetten M.S.M."/>
            <person name="Mascher T."/>
            <person name="Medema M.H."/>
            <person name="Devos D.P."/>
            <person name="Kaster A.-K."/>
            <person name="Ovreas L."/>
            <person name="Rohde M."/>
            <person name="Galperin M.Y."/>
            <person name="Jogler C."/>
        </authorList>
    </citation>
    <scope>NUCLEOTIDE SEQUENCE [LARGE SCALE GENOMIC DNA]</scope>
    <source>
        <strain evidence="1 2">Poly59</strain>
    </source>
</reference>
<gene>
    <name evidence="1" type="ORF">Poly59_31930</name>
</gene>
<protein>
    <submittedName>
        <fullName evidence="1">Spherulation-specific family 4</fullName>
    </submittedName>
</protein>
<name>A0A5C6ETG1_9BACT</name>